<reference evidence="3 4" key="1">
    <citation type="journal article" date="2016" name="Nat. Commun.">
        <title>Thousands of microbial genomes shed light on interconnected biogeochemical processes in an aquifer system.</title>
        <authorList>
            <person name="Anantharaman K."/>
            <person name="Brown C.T."/>
            <person name="Hug L.A."/>
            <person name="Sharon I."/>
            <person name="Castelle C.J."/>
            <person name="Probst A.J."/>
            <person name="Thomas B.C."/>
            <person name="Singh A."/>
            <person name="Wilkins M.J."/>
            <person name="Karaoz U."/>
            <person name="Brodie E.L."/>
            <person name="Williams K.H."/>
            <person name="Hubbard S.S."/>
            <person name="Banfield J.F."/>
        </authorList>
    </citation>
    <scope>NUCLEOTIDE SEQUENCE [LARGE SCALE GENOMIC DNA]</scope>
</reference>
<protein>
    <recommendedName>
        <fullName evidence="2">Zinc-ribbon domain-containing protein</fullName>
    </recommendedName>
</protein>
<feature type="transmembrane region" description="Helical" evidence="1">
    <location>
        <begin position="242"/>
        <end position="260"/>
    </location>
</feature>
<evidence type="ECO:0000256" key="1">
    <source>
        <dbReference type="SAM" id="Phobius"/>
    </source>
</evidence>
<dbReference type="Proteomes" id="UP000177383">
    <property type="component" value="Unassembled WGS sequence"/>
</dbReference>
<evidence type="ECO:0000313" key="3">
    <source>
        <dbReference type="EMBL" id="OGG14025.1"/>
    </source>
</evidence>
<feature type="domain" description="Zinc-ribbon" evidence="2">
    <location>
        <begin position="2"/>
        <end position="20"/>
    </location>
</feature>
<gene>
    <name evidence="3" type="ORF">A2773_05755</name>
</gene>
<accession>A0A1F5ZNV3</accession>
<keyword evidence="1" id="KW-1133">Transmembrane helix</keyword>
<evidence type="ECO:0000259" key="2">
    <source>
        <dbReference type="Pfam" id="PF13240"/>
    </source>
</evidence>
<dbReference type="Pfam" id="PF13240">
    <property type="entry name" value="Zn_Ribbon_1"/>
    <property type="match status" value="1"/>
</dbReference>
<sequence length="261" mass="29538">MECGKEISEKSRFCRFCGTKTSQRTHELDKSNNAGFKDIILNIFDIESKKNFWESLILYALIFFFGMSFHFLLGSLGILGDTNTLTYVTNGSISFLAILLFSNFRKIETTLTWILAIVGGVLGYLLSLFGGLLPLFYVLMKETNNEEDVLDKEEKQYLYGMLKSGFVWYLAGIIITLISLSTAEDGGSFTVFYGATIYGLFQMIKAMYYRANPEKLKHAIYRASAGGRVQHQPWISPGFKKFITYTVIIGVILIVLVVIFQ</sequence>
<organism evidence="3 4">
    <name type="scientific">Candidatus Gottesmanbacteria bacterium RIFCSPHIGHO2_01_FULL_39_10</name>
    <dbReference type="NCBI Taxonomy" id="1798375"/>
    <lineage>
        <taxon>Bacteria</taxon>
        <taxon>Candidatus Gottesmaniibacteriota</taxon>
    </lineage>
</organism>
<feature type="transmembrane region" description="Helical" evidence="1">
    <location>
        <begin position="157"/>
        <end position="178"/>
    </location>
</feature>
<name>A0A1F5ZNV3_9BACT</name>
<feature type="transmembrane region" description="Helical" evidence="1">
    <location>
        <begin position="190"/>
        <end position="208"/>
    </location>
</feature>
<feature type="transmembrane region" description="Helical" evidence="1">
    <location>
        <begin position="111"/>
        <end position="137"/>
    </location>
</feature>
<dbReference type="STRING" id="1798375.A2773_05755"/>
<dbReference type="AlphaFoldDB" id="A0A1F5ZNV3"/>
<feature type="transmembrane region" description="Helical" evidence="1">
    <location>
        <begin position="56"/>
        <end position="79"/>
    </location>
</feature>
<feature type="transmembrane region" description="Helical" evidence="1">
    <location>
        <begin position="85"/>
        <end position="104"/>
    </location>
</feature>
<keyword evidence="1" id="KW-0472">Membrane</keyword>
<evidence type="ECO:0000313" key="4">
    <source>
        <dbReference type="Proteomes" id="UP000177383"/>
    </source>
</evidence>
<dbReference type="EMBL" id="MFJE01000027">
    <property type="protein sequence ID" value="OGG14025.1"/>
    <property type="molecule type" value="Genomic_DNA"/>
</dbReference>
<keyword evidence="1" id="KW-0812">Transmembrane</keyword>
<comment type="caution">
    <text evidence="3">The sequence shown here is derived from an EMBL/GenBank/DDBJ whole genome shotgun (WGS) entry which is preliminary data.</text>
</comment>
<dbReference type="InterPro" id="IPR026870">
    <property type="entry name" value="Zinc_ribbon_dom"/>
</dbReference>
<proteinExistence type="predicted"/>